<dbReference type="AlphaFoldDB" id="A0A841C590"/>
<reference evidence="1 2" key="1">
    <citation type="submission" date="2020-08" db="EMBL/GenBank/DDBJ databases">
        <title>Genomic Encyclopedia of Type Strains, Phase IV (KMG-IV): sequencing the most valuable type-strain genomes for metagenomic binning, comparative biology and taxonomic classification.</title>
        <authorList>
            <person name="Goeker M."/>
        </authorList>
    </citation>
    <scope>NUCLEOTIDE SEQUENCE [LARGE SCALE GENOMIC DNA]</scope>
    <source>
        <strain evidence="1 2">DSM 14925</strain>
    </source>
</reference>
<proteinExistence type="predicted"/>
<protein>
    <submittedName>
        <fullName evidence="1">Pyruvate/2-oxoglutarate dehydrogenase complex dihydrolipoamide dehydrogenase (E3) component</fullName>
    </submittedName>
</protein>
<dbReference type="Proteomes" id="UP000562464">
    <property type="component" value="Unassembled WGS sequence"/>
</dbReference>
<gene>
    <name evidence="1" type="ORF">HNQ37_000385</name>
</gene>
<sequence>MKNYTWLIVNIFKKGSKNCNHIFIDTSATPIIPDITGIIKSKNIVINKEIMELTKLPKHFVILEADAVGLGFYQQLVSRFTLISNSDRLLEQEDDGISLADISKLTRLISHC</sequence>
<dbReference type="RefSeq" id="WP_183538774.1">
    <property type="nucleotide sequence ID" value="NZ_JACHHV010000004.1"/>
</dbReference>
<accession>A0A841C590</accession>
<organism evidence="1 2">
    <name type="scientific">Lactovum miscens</name>
    <dbReference type="NCBI Taxonomy" id="190387"/>
    <lineage>
        <taxon>Bacteria</taxon>
        <taxon>Bacillati</taxon>
        <taxon>Bacillota</taxon>
        <taxon>Bacilli</taxon>
        <taxon>Lactobacillales</taxon>
        <taxon>Streptococcaceae</taxon>
        <taxon>Lactovum</taxon>
    </lineage>
</organism>
<dbReference type="InterPro" id="IPR036188">
    <property type="entry name" value="FAD/NAD-bd_sf"/>
</dbReference>
<dbReference type="EMBL" id="JACHHV010000004">
    <property type="protein sequence ID" value="MBB5887514.1"/>
    <property type="molecule type" value="Genomic_DNA"/>
</dbReference>
<evidence type="ECO:0000313" key="2">
    <source>
        <dbReference type="Proteomes" id="UP000562464"/>
    </source>
</evidence>
<evidence type="ECO:0000313" key="1">
    <source>
        <dbReference type="EMBL" id="MBB5887514.1"/>
    </source>
</evidence>
<keyword evidence="2" id="KW-1185">Reference proteome</keyword>
<name>A0A841C590_9LACT</name>
<keyword evidence="1" id="KW-0670">Pyruvate</keyword>
<dbReference type="Gene3D" id="3.50.50.60">
    <property type="entry name" value="FAD/NAD(P)-binding domain"/>
    <property type="match status" value="2"/>
</dbReference>
<comment type="caution">
    <text evidence="1">The sequence shown here is derived from an EMBL/GenBank/DDBJ whole genome shotgun (WGS) entry which is preliminary data.</text>
</comment>